<dbReference type="AlphaFoldDB" id="A0A3P8UGF8"/>
<dbReference type="GO" id="GO:0043130">
    <property type="term" value="F:ubiquitin binding"/>
    <property type="evidence" value="ECO:0007669"/>
    <property type="project" value="TreeGrafter"/>
</dbReference>
<evidence type="ECO:0000256" key="1">
    <source>
        <dbReference type="ARBA" id="ARBA00000707"/>
    </source>
</evidence>
<dbReference type="Ensembl" id="ENSCSET00000001522.1">
    <property type="protein sequence ID" value="ENSCSEP00000001492.1"/>
    <property type="gene ID" value="ENSCSEG00000001013.1"/>
</dbReference>
<sequence>QMEVGWLVSHKEDISTLFLHQTPDANSQFSSVRKVRGDGNCFYRGFCFALMESLLHNSRGLQRFKDKIIESGKILCSAGFDEDAFIHHLNTVINVVEQCQASDQEDTLRQLFNDSMTSDSVVQYLRLLTSAHLQNNATFFCNFVESPNLRAYCRQEVETMAMECDHVDILALTEALDICIHIVSMEGDEEHLAHHTIPEGADPSLHLLFQTSHYNILYPRPQQ</sequence>
<comment type="catalytic activity">
    <reaction evidence="1">
        <text>Thiol-dependent hydrolysis of ester, thioester, amide, peptide and isopeptide bonds formed by the C-terminal Gly of ubiquitin (a 76-residue protein attached to proteins as an intracellular targeting signal).</text>
        <dbReference type="EC" id="3.4.19.12"/>
    </reaction>
</comment>
<dbReference type="GeneTree" id="ENSGT00390000006979"/>
<evidence type="ECO:0000313" key="9">
    <source>
        <dbReference type="Ensembl" id="ENSCSEP00000001492.1"/>
    </source>
</evidence>
<feature type="domain" description="OTU" evidence="8">
    <location>
        <begin position="30"/>
        <end position="220"/>
    </location>
</feature>
<evidence type="ECO:0000256" key="7">
    <source>
        <dbReference type="ARBA" id="ARBA00022807"/>
    </source>
</evidence>
<evidence type="ECO:0000256" key="4">
    <source>
        <dbReference type="ARBA" id="ARBA00022670"/>
    </source>
</evidence>
<dbReference type="PROSITE" id="PS50802">
    <property type="entry name" value="OTU"/>
    <property type="match status" value="1"/>
</dbReference>
<dbReference type="Pfam" id="PF10275">
    <property type="entry name" value="Peptidase_C65"/>
    <property type="match status" value="1"/>
</dbReference>
<dbReference type="PANTHER" id="PTHR12931:SF32">
    <property type="entry name" value="UBIQUITIN THIOESTERASE"/>
    <property type="match status" value="1"/>
</dbReference>
<keyword evidence="5" id="KW-0833">Ubl conjugation pathway</keyword>
<reference evidence="9" key="2">
    <citation type="submission" date="2025-08" db="UniProtKB">
        <authorList>
            <consortium name="Ensembl"/>
        </authorList>
    </citation>
    <scope>IDENTIFICATION</scope>
</reference>
<dbReference type="InterPro" id="IPR003323">
    <property type="entry name" value="OTU_dom"/>
</dbReference>
<reference evidence="9" key="3">
    <citation type="submission" date="2025-09" db="UniProtKB">
        <authorList>
            <consortium name="Ensembl"/>
        </authorList>
    </citation>
    <scope>IDENTIFICATION</scope>
</reference>
<name>A0A3P8UGF8_CYNSE</name>
<evidence type="ECO:0000259" key="8">
    <source>
        <dbReference type="PROSITE" id="PS50802"/>
    </source>
</evidence>
<dbReference type="InterPro" id="IPR042468">
    <property type="entry name" value="Peptidase_C65_otubain_sub1"/>
</dbReference>
<evidence type="ECO:0000256" key="2">
    <source>
        <dbReference type="ARBA" id="ARBA00006579"/>
    </source>
</evidence>
<dbReference type="SUPFAM" id="SSF54001">
    <property type="entry name" value="Cysteine proteinases"/>
    <property type="match status" value="1"/>
</dbReference>
<dbReference type="GO" id="GO:0006508">
    <property type="term" value="P:proteolysis"/>
    <property type="evidence" value="ECO:0007669"/>
    <property type="project" value="UniProtKB-KW"/>
</dbReference>
<keyword evidence="6" id="KW-0378">Hydrolase</keyword>
<keyword evidence="10" id="KW-1185">Reference proteome</keyword>
<dbReference type="InterPro" id="IPR042467">
    <property type="entry name" value="Peptidase_C65_otubain_sub2"/>
</dbReference>
<evidence type="ECO:0000256" key="6">
    <source>
        <dbReference type="ARBA" id="ARBA00022801"/>
    </source>
</evidence>
<accession>A0A3P8UGF8</accession>
<dbReference type="OMA" id="KVYCRQE"/>
<dbReference type="STRING" id="244447.ENSCSEP00000001492"/>
<evidence type="ECO:0000256" key="3">
    <source>
        <dbReference type="ARBA" id="ARBA00012759"/>
    </source>
</evidence>
<dbReference type="PANTHER" id="PTHR12931">
    <property type="entry name" value="UBIQUITIN THIOLESTERASE PROTEIN OTUB"/>
    <property type="match status" value="1"/>
</dbReference>
<dbReference type="EC" id="3.4.19.12" evidence="3"/>
<reference evidence="9 10" key="1">
    <citation type="journal article" date="2014" name="Nat. Genet.">
        <title>Whole-genome sequence of a flatfish provides insights into ZW sex chromosome evolution and adaptation to a benthic lifestyle.</title>
        <authorList>
            <person name="Chen S."/>
            <person name="Zhang G."/>
            <person name="Shao C."/>
            <person name="Huang Q."/>
            <person name="Liu G."/>
            <person name="Zhang P."/>
            <person name="Song W."/>
            <person name="An N."/>
            <person name="Chalopin D."/>
            <person name="Volff J.N."/>
            <person name="Hong Y."/>
            <person name="Li Q."/>
            <person name="Sha Z."/>
            <person name="Zhou H."/>
            <person name="Xie M."/>
            <person name="Yu Q."/>
            <person name="Liu Y."/>
            <person name="Xiang H."/>
            <person name="Wang N."/>
            <person name="Wu K."/>
            <person name="Yang C."/>
            <person name="Zhou Q."/>
            <person name="Liao X."/>
            <person name="Yang L."/>
            <person name="Hu Q."/>
            <person name="Zhang J."/>
            <person name="Meng L."/>
            <person name="Jin L."/>
            <person name="Tian Y."/>
            <person name="Lian J."/>
            <person name="Yang J."/>
            <person name="Miao G."/>
            <person name="Liu S."/>
            <person name="Liang Z."/>
            <person name="Yan F."/>
            <person name="Li Y."/>
            <person name="Sun B."/>
            <person name="Zhang H."/>
            <person name="Zhang J."/>
            <person name="Zhu Y."/>
            <person name="Du M."/>
            <person name="Zhao Y."/>
            <person name="Schartl M."/>
            <person name="Tang Q."/>
            <person name="Wang J."/>
        </authorList>
    </citation>
    <scope>NUCLEOTIDE SEQUENCE</scope>
</reference>
<dbReference type="Proteomes" id="UP000265120">
    <property type="component" value="Chromosome 1"/>
</dbReference>
<dbReference type="GO" id="GO:0005634">
    <property type="term" value="C:nucleus"/>
    <property type="evidence" value="ECO:0007669"/>
    <property type="project" value="TreeGrafter"/>
</dbReference>
<comment type="similarity">
    <text evidence="2">Belongs to the peptidase C65 family.</text>
</comment>
<dbReference type="InParanoid" id="A0A3P8UGF8"/>
<organism evidence="9 10">
    <name type="scientific">Cynoglossus semilaevis</name>
    <name type="common">Tongue sole</name>
    <dbReference type="NCBI Taxonomy" id="244447"/>
    <lineage>
        <taxon>Eukaryota</taxon>
        <taxon>Metazoa</taxon>
        <taxon>Chordata</taxon>
        <taxon>Craniata</taxon>
        <taxon>Vertebrata</taxon>
        <taxon>Euteleostomi</taxon>
        <taxon>Actinopterygii</taxon>
        <taxon>Neopterygii</taxon>
        <taxon>Teleostei</taxon>
        <taxon>Neoteleostei</taxon>
        <taxon>Acanthomorphata</taxon>
        <taxon>Carangaria</taxon>
        <taxon>Pleuronectiformes</taxon>
        <taxon>Pleuronectoidei</taxon>
        <taxon>Cynoglossidae</taxon>
        <taxon>Cynoglossinae</taxon>
        <taxon>Cynoglossus</taxon>
    </lineage>
</organism>
<proteinExistence type="inferred from homology"/>
<dbReference type="Gene3D" id="3.30.200.60">
    <property type="entry name" value="Peptidase C65 Otubain, subdomain 1"/>
    <property type="match status" value="1"/>
</dbReference>
<dbReference type="InterPro" id="IPR019400">
    <property type="entry name" value="Peptidase_C65_otubain"/>
</dbReference>
<keyword evidence="7" id="KW-0788">Thiol protease</keyword>
<dbReference type="GO" id="GO:2000780">
    <property type="term" value="P:negative regulation of double-strand break repair"/>
    <property type="evidence" value="ECO:0007669"/>
    <property type="project" value="TreeGrafter"/>
</dbReference>
<keyword evidence="4" id="KW-0645">Protease</keyword>
<evidence type="ECO:0000256" key="5">
    <source>
        <dbReference type="ARBA" id="ARBA00022786"/>
    </source>
</evidence>
<evidence type="ECO:0000313" key="10">
    <source>
        <dbReference type="Proteomes" id="UP000265120"/>
    </source>
</evidence>
<dbReference type="InterPro" id="IPR038765">
    <property type="entry name" value="Papain-like_cys_pep_sf"/>
</dbReference>
<dbReference type="FunFam" id="1.20.1300.20:FF:000001">
    <property type="entry name" value="Ubiquitin thioesterase OTUB1"/>
    <property type="match status" value="1"/>
</dbReference>
<dbReference type="GO" id="GO:0004843">
    <property type="term" value="F:cysteine-type deubiquitinase activity"/>
    <property type="evidence" value="ECO:0007669"/>
    <property type="project" value="UniProtKB-EC"/>
</dbReference>
<protein>
    <recommendedName>
        <fullName evidence="3">ubiquitinyl hydrolase 1</fullName>
        <ecNumber evidence="3">3.4.19.12</ecNumber>
    </recommendedName>
</protein>
<dbReference type="GO" id="GO:0071108">
    <property type="term" value="P:protein K48-linked deubiquitination"/>
    <property type="evidence" value="ECO:0007669"/>
    <property type="project" value="TreeGrafter"/>
</dbReference>
<dbReference type="Gene3D" id="1.20.1300.20">
    <property type="entry name" value="Peptidase C65 Otubain, subdomain 2"/>
    <property type="match status" value="1"/>
</dbReference>